<dbReference type="InterPro" id="IPR000555">
    <property type="entry name" value="JAMM/MPN+_dom"/>
</dbReference>
<keyword evidence="3" id="KW-0479">Metal-binding</keyword>
<evidence type="ECO:0000256" key="5">
    <source>
        <dbReference type="ARBA" id="ARBA00022807"/>
    </source>
</evidence>
<dbReference type="GO" id="GO:0008234">
    <property type="term" value="F:cysteine-type peptidase activity"/>
    <property type="evidence" value="ECO:0007669"/>
    <property type="project" value="UniProtKB-KW"/>
</dbReference>
<dbReference type="PROSITE" id="PS51935">
    <property type="entry name" value="NLPC_P60"/>
    <property type="match status" value="1"/>
</dbReference>
<keyword evidence="2" id="KW-0645">Protease</keyword>
<evidence type="ECO:0000259" key="9">
    <source>
        <dbReference type="PROSITE" id="PS51935"/>
    </source>
</evidence>
<dbReference type="RefSeq" id="YP_009148726.1">
    <property type="nucleotide sequence ID" value="NC_027350.1"/>
</dbReference>
<evidence type="ECO:0000256" key="1">
    <source>
        <dbReference type="ARBA" id="ARBA00007074"/>
    </source>
</evidence>
<dbReference type="GO" id="GO:0006508">
    <property type="term" value="P:proteolysis"/>
    <property type="evidence" value="ECO:0007669"/>
    <property type="project" value="UniProtKB-KW"/>
</dbReference>
<keyword evidence="11" id="KW-1185">Reference proteome</keyword>
<dbReference type="InterPro" id="IPR051929">
    <property type="entry name" value="VirAsm_ModProt"/>
</dbReference>
<dbReference type="Pfam" id="PF00877">
    <property type="entry name" value="NLPC_P60"/>
    <property type="match status" value="1"/>
</dbReference>
<keyword evidence="6" id="KW-0862">Zinc</keyword>
<feature type="domain" description="MPN" evidence="8">
    <location>
        <begin position="1"/>
        <end position="133"/>
    </location>
</feature>
<comment type="similarity">
    <text evidence="1">Belongs to the peptidase C40 family.</text>
</comment>
<dbReference type="EMBL" id="KM236241">
    <property type="protein sequence ID" value="AIX12289.1"/>
    <property type="molecule type" value="Genomic_DNA"/>
</dbReference>
<proteinExistence type="inferred from homology"/>
<dbReference type="InterPro" id="IPR037518">
    <property type="entry name" value="MPN"/>
</dbReference>
<name>A0A0A0YPL9_9CAUD</name>
<evidence type="ECO:0000259" key="8">
    <source>
        <dbReference type="PROSITE" id="PS50249"/>
    </source>
</evidence>
<dbReference type="KEGG" id="vg:24722908"/>
<evidence type="ECO:0000256" key="3">
    <source>
        <dbReference type="ARBA" id="ARBA00022723"/>
    </source>
</evidence>
<evidence type="ECO:0000313" key="10">
    <source>
        <dbReference type="EMBL" id="AIX12289.1"/>
    </source>
</evidence>
<accession>A0A0A0YPL9</accession>
<keyword evidence="5" id="KW-0788">Thiol protease</keyword>
<keyword evidence="4" id="KW-0378">Hydrolase</keyword>
<dbReference type="GO" id="GO:0008235">
    <property type="term" value="F:metalloexopeptidase activity"/>
    <property type="evidence" value="ECO:0007669"/>
    <property type="project" value="TreeGrafter"/>
</dbReference>
<dbReference type="Gene3D" id="3.40.140.10">
    <property type="entry name" value="Cytidine Deaminase, domain 2"/>
    <property type="match status" value="1"/>
</dbReference>
<gene>
    <name evidence="10" type="ORF">CPT_Stevie20</name>
</gene>
<sequence length="240" mass="27623">MINAKIKLEIMRHANDVYPNECCGLVTQKSRVQKYHRIDNVSKEPEKHFEMDAEQYAEVEDGGADIIAIVHSHTGEGATTIPSAHDLCMCDETGVSWVIVSIPEGDMRIIEPQSRPLIGRPWSLGAYDCWGLIMAWHKEQGVILNDFRKHYEWWKPEHGENLYQDNYLKEGFIETGEPPKPGDMIIMQLQAPVWNHAGIYLGNNQLLHHAFGKLSRVDLYSGWYQEHTTMICRHKDLKNE</sequence>
<dbReference type="PANTHER" id="PTHR34858">
    <property type="entry name" value="CYSO-CYSTEINE PEPTIDASE"/>
    <property type="match status" value="1"/>
</dbReference>
<organism evidence="10 11">
    <name type="scientific">Citrobacter phage Stevie</name>
    <dbReference type="NCBI Taxonomy" id="2885922"/>
    <lineage>
        <taxon>Viruses</taxon>
        <taxon>Duplodnaviria</taxon>
        <taxon>Heunggongvirae</taxon>
        <taxon>Uroviricota</taxon>
        <taxon>Caudoviricetes</taxon>
        <taxon>Drexlerviridae</taxon>
        <taxon>Tempevirinae</taxon>
        <taxon>Tlsvirus</taxon>
        <taxon>Tlsvirus stevie</taxon>
    </lineage>
</organism>
<dbReference type="Proteomes" id="UP000030325">
    <property type="component" value="Segment"/>
</dbReference>
<dbReference type="InterPro" id="IPR000064">
    <property type="entry name" value="NLP_P60_dom"/>
</dbReference>
<dbReference type="Pfam" id="PF14464">
    <property type="entry name" value="Prok-JAB"/>
    <property type="match status" value="1"/>
</dbReference>
<dbReference type="SMART" id="SM00232">
    <property type="entry name" value="JAB_MPN"/>
    <property type="match status" value="1"/>
</dbReference>
<dbReference type="GO" id="GO:0008270">
    <property type="term" value="F:zinc ion binding"/>
    <property type="evidence" value="ECO:0007669"/>
    <property type="project" value="TreeGrafter"/>
</dbReference>
<dbReference type="SUPFAM" id="SSF54001">
    <property type="entry name" value="Cysteine proteinases"/>
    <property type="match status" value="1"/>
</dbReference>
<dbReference type="InterPro" id="IPR028090">
    <property type="entry name" value="JAB_dom_prok"/>
</dbReference>
<reference evidence="10 11" key="1">
    <citation type="journal article" date="2015" name="Genome Announc.">
        <title>Complete Genome of Citrobacter freundii Siphophage Stevie.</title>
        <authorList>
            <person name="Shaw J.P."/>
            <person name="Aviles Medina C.A."/>
            <person name="Chen Y."/>
            <person name="Luna A.J."/>
            <person name="Hernandez A.C."/>
            <person name="Kuty Everett G.F."/>
        </authorList>
    </citation>
    <scope>NUCLEOTIDE SEQUENCE [LARGE SCALE GENOMIC DNA]</scope>
</reference>
<keyword evidence="7" id="KW-0482">Metalloprotease</keyword>
<evidence type="ECO:0000256" key="6">
    <source>
        <dbReference type="ARBA" id="ARBA00022833"/>
    </source>
</evidence>
<dbReference type="GeneID" id="24722908"/>
<dbReference type="Gene3D" id="3.90.1720.10">
    <property type="entry name" value="endopeptidase domain like (from Nostoc punctiforme)"/>
    <property type="match status" value="1"/>
</dbReference>
<evidence type="ECO:0000256" key="2">
    <source>
        <dbReference type="ARBA" id="ARBA00022670"/>
    </source>
</evidence>
<dbReference type="PROSITE" id="PS50249">
    <property type="entry name" value="MPN"/>
    <property type="match status" value="1"/>
</dbReference>
<dbReference type="InterPro" id="IPR038765">
    <property type="entry name" value="Papain-like_cys_pep_sf"/>
</dbReference>
<evidence type="ECO:0000256" key="7">
    <source>
        <dbReference type="ARBA" id="ARBA00023049"/>
    </source>
</evidence>
<dbReference type="GO" id="GO:0001897">
    <property type="term" value="P:symbiont-mediated cytolysis of host cell"/>
    <property type="evidence" value="ECO:0007669"/>
    <property type="project" value="UniProtKB-ARBA"/>
</dbReference>
<protein>
    <submittedName>
        <fullName evidence="10">Tail assembly protein</fullName>
    </submittedName>
</protein>
<evidence type="ECO:0000313" key="11">
    <source>
        <dbReference type="Proteomes" id="UP000030325"/>
    </source>
</evidence>
<dbReference type="SUPFAM" id="SSF102712">
    <property type="entry name" value="JAB1/MPN domain"/>
    <property type="match status" value="1"/>
</dbReference>
<evidence type="ECO:0000256" key="4">
    <source>
        <dbReference type="ARBA" id="ARBA00022801"/>
    </source>
</evidence>
<dbReference type="CDD" id="cd08073">
    <property type="entry name" value="MPN_NLPC_P60"/>
    <property type="match status" value="1"/>
</dbReference>
<feature type="domain" description="NlpC/P60" evidence="9">
    <location>
        <begin position="95"/>
        <end position="235"/>
    </location>
</feature>
<dbReference type="PANTHER" id="PTHR34858:SF1">
    <property type="entry name" value="CYSO-CYSTEINE PEPTIDASE"/>
    <property type="match status" value="1"/>
</dbReference>